<protein>
    <submittedName>
        <fullName evidence="2">Uncharacterized protein</fullName>
    </submittedName>
</protein>
<proteinExistence type="predicted"/>
<name>A0A0R1L158_9LACO</name>
<dbReference type="RefSeq" id="WP_057823429.1">
    <property type="nucleotide sequence ID" value="NZ_AZEA01000002.1"/>
</dbReference>
<keyword evidence="3" id="KW-1185">Reference proteome</keyword>
<dbReference type="Proteomes" id="UP000051581">
    <property type="component" value="Unassembled WGS sequence"/>
</dbReference>
<dbReference type="PATRIC" id="fig|1423808.3.peg.1147"/>
<feature type="chain" id="PRO_5006407007" evidence="1">
    <location>
        <begin position="30"/>
        <end position="151"/>
    </location>
</feature>
<dbReference type="EMBL" id="AZEA01000002">
    <property type="protein sequence ID" value="KRK89547.1"/>
    <property type="molecule type" value="Genomic_DNA"/>
</dbReference>
<organism evidence="2 3">
    <name type="scientific">Lentilactobacillus sunkii DSM 19904</name>
    <dbReference type="NCBI Taxonomy" id="1423808"/>
    <lineage>
        <taxon>Bacteria</taxon>
        <taxon>Bacillati</taxon>
        <taxon>Bacillota</taxon>
        <taxon>Bacilli</taxon>
        <taxon>Lactobacillales</taxon>
        <taxon>Lactobacillaceae</taxon>
        <taxon>Lentilactobacillus</taxon>
    </lineage>
</organism>
<gene>
    <name evidence="2" type="ORF">FD17_GL001136</name>
</gene>
<dbReference type="OrthoDB" id="2323055at2"/>
<feature type="signal peptide" evidence="1">
    <location>
        <begin position="1"/>
        <end position="29"/>
    </location>
</feature>
<reference evidence="2 3" key="1">
    <citation type="journal article" date="2015" name="Genome Announc.">
        <title>Expanding the biotechnology potential of lactobacilli through comparative genomics of 213 strains and associated genera.</title>
        <authorList>
            <person name="Sun Z."/>
            <person name="Harris H.M."/>
            <person name="McCann A."/>
            <person name="Guo C."/>
            <person name="Argimon S."/>
            <person name="Zhang W."/>
            <person name="Yang X."/>
            <person name="Jeffery I.B."/>
            <person name="Cooney J.C."/>
            <person name="Kagawa T.F."/>
            <person name="Liu W."/>
            <person name="Song Y."/>
            <person name="Salvetti E."/>
            <person name="Wrobel A."/>
            <person name="Rasinkangas P."/>
            <person name="Parkhill J."/>
            <person name="Rea M.C."/>
            <person name="O'Sullivan O."/>
            <person name="Ritari J."/>
            <person name="Douillard F.P."/>
            <person name="Paul Ross R."/>
            <person name="Yang R."/>
            <person name="Briner A.E."/>
            <person name="Felis G.E."/>
            <person name="de Vos W.M."/>
            <person name="Barrangou R."/>
            <person name="Klaenhammer T.R."/>
            <person name="Caufield P.W."/>
            <person name="Cui Y."/>
            <person name="Zhang H."/>
            <person name="O'Toole P.W."/>
        </authorList>
    </citation>
    <scope>NUCLEOTIDE SEQUENCE [LARGE SCALE GENOMIC DNA]</scope>
    <source>
        <strain evidence="2 3">DSM 19904</strain>
    </source>
</reference>
<evidence type="ECO:0000313" key="3">
    <source>
        <dbReference type="Proteomes" id="UP000051581"/>
    </source>
</evidence>
<sequence>MKKWKVLLGTVALSLGLFFAVGSLSSVSAATWHNETPTVLRGKWETKPFKVRYYYDDGHKGWGQASWGYHITKHHIGGCELQTDLLTGKVTKTNSSGPYYHIHSYSNFAEGSYKVDKIKRLSRNKLLIKSGNKNRVYYRVRHFHIYAKPLS</sequence>
<dbReference type="AlphaFoldDB" id="A0A0R1L158"/>
<keyword evidence="1" id="KW-0732">Signal</keyword>
<accession>A0A0R1L158</accession>
<evidence type="ECO:0000313" key="2">
    <source>
        <dbReference type="EMBL" id="KRK89547.1"/>
    </source>
</evidence>
<evidence type="ECO:0000256" key="1">
    <source>
        <dbReference type="SAM" id="SignalP"/>
    </source>
</evidence>
<comment type="caution">
    <text evidence="2">The sequence shown here is derived from an EMBL/GenBank/DDBJ whole genome shotgun (WGS) entry which is preliminary data.</text>
</comment>